<feature type="non-terminal residue" evidence="2">
    <location>
        <position position="1"/>
    </location>
</feature>
<feature type="region of interest" description="Disordered" evidence="1">
    <location>
        <begin position="1"/>
        <end position="28"/>
    </location>
</feature>
<dbReference type="EMBL" id="CAJOBD010057094">
    <property type="protein sequence ID" value="CAF4370550.1"/>
    <property type="molecule type" value="Genomic_DNA"/>
</dbReference>
<evidence type="ECO:0000313" key="2">
    <source>
        <dbReference type="EMBL" id="CAF4370550.1"/>
    </source>
</evidence>
<dbReference type="AlphaFoldDB" id="A0A820M943"/>
<proteinExistence type="predicted"/>
<gene>
    <name evidence="2" type="ORF">JBS370_LOCUS42523</name>
</gene>
<sequence>VDEANDSEGEKDANDDEQIVHLKSLSSK</sequence>
<evidence type="ECO:0000313" key="3">
    <source>
        <dbReference type="Proteomes" id="UP000663836"/>
    </source>
</evidence>
<protein>
    <submittedName>
        <fullName evidence="2">Uncharacterized protein</fullName>
    </submittedName>
</protein>
<organism evidence="2 3">
    <name type="scientific">Rotaria sordida</name>
    <dbReference type="NCBI Taxonomy" id="392033"/>
    <lineage>
        <taxon>Eukaryota</taxon>
        <taxon>Metazoa</taxon>
        <taxon>Spiralia</taxon>
        <taxon>Gnathifera</taxon>
        <taxon>Rotifera</taxon>
        <taxon>Eurotatoria</taxon>
        <taxon>Bdelloidea</taxon>
        <taxon>Philodinida</taxon>
        <taxon>Philodinidae</taxon>
        <taxon>Rotaria</taxon>
    </lineage>
</organism>
<comment type="caution">
    <text evidence="2">The sequence shown here is derived from an EMBL/GenBank/DDBJ whole genome shotgun (WGS) entry which is preliminary data.</text>
</comment>
<accession>A0A820M943</accession>
<reference evidence="2" key="1">
    <citation type="submission" date="2021-02" db="EMBL/GenBank/DDBJ databases">
        <authorList>
            <person name="Nowell W R."/>
        </authorList>
    </citation>
    <scope>NUCLEOTIDE SEQUENCE</scope>
</reference>
<dbReference type="Proteomes" id="UP000663836">
    <property type="component" value="Unassembled WGS sequence"/>
</dbReference>
<feature type="compositionally biased region" description="Acidic residues" evidence="1">
    <location>
        <begin position="1"/>
        <end position="17"/>
    </location>
</feature>
<name>A0A820M943_9BILA</name>
<evidence type="ECO:0000256" key="1">
    <source>
        <dbReference type="SAM" id="MobiDB-lite"/>
    </source>
</evidence>